<reference evidence="6" key="1">
    <citation type="submission" date="2022-11" db="UniProtKB">
        <authorList>
            <consortium name="WormBaseParasite"/>
        </authorList>
    </citation>
    <scope>IDENTIFICATION</scope>
</reference>
<dbReference type="GO" id="GO:0016020">
    <property type="term" value="C:membrane"/>
    <property type="evidence" value="ECO:0007669"/>
    <property type="project" value="UniProtKB-SubCell"/>
</dbReference>
<evidence type="ECO:0000256" key="1">
    <source>
        <dbReference type="ARBA" id="ARBA00022614"/>
    </source>
</evidence>
<feature type="chain" id="PRO_5037963462" evidence="4">
    <location>
        <begin position="23"/>
        <end position="262"/>
    </location>
</feature>
<dbReference type="SUPFAM" id="SSF52058">
    <property type="entry name" value="L domain-like"/>
    <property type="match status" value="1"/>
</dbReference>
<feature type="compositionally biased region" description="Basic residues" evidence="3">
    <location>
        <begin position="49"/>
        <end position="59"/>
    </location>
</feature>
<evidence type="ECO:0000256" key="4">
    <source>
        <dbReference type="SAM" id="SignalP"/>
    </source>
</evidence>
<keyword evidence="2" id="KW-0677">Repeat</keyword>
<dbReference type="WBParaSite" id="PSU_v2.g21582.t1">
    <property type="protein sequence ID" value="PSU_v2.g21582.t1"/>
    <property type="gene ID" value="PSU_v2.g21582"/>
</dbReference>
<dbReference type="SMART" id="SM00369">
    <property type="entry name" value="LRR_TYP"/>
    <property type="match status" value="3"/>
</dbReference>
<accession>A0A914YQ39</accession>
<dbReference type="InterPro" id="IPR025875">
    <property type="entry name" value="Leu-rich_rpt_4"/>
</dbReference>
<sequence>MRLLSVCICFGILLLLVDVNFAKRRDPNDIDKGEESEDPDEYEDADLPKRKKNTKKSSKGKADEIYDDEEEDDFLYACLKNDKDSVCKCEVDILNCEDSELTETDIYVRDDSFKIKTANFKKNGIKILRYKEILPGYDYEVEVLDFSDNKISKIDDKCLNAFDSLKKLYLSSNRLKTITNRVLTSKIGDTLHQLFLDDNEIIKIHPTTFEELKNLTKLVLDGNNGIQLSKNTFPTALANLEILSLDRCNITKFDDDVFENLV</sequence>
<dbReference type="PANTHER" id="PTHR45712:SF27">
    <property type="entry name" value="LRRNT DOMAIN-CONTAINING PROTEIN"/>
    <property type="match status" value="1"/>
</dbReference>
<dbReference type="Gene3D" id="3.80.10.10">
    <property type="entry name" value="Ribonuclease Inhibitor"/>
    <property type="match status" value="2"/>
</dbReference>
<evidence type="ECO:0000256" key="2">
    <source>
        <dbReference type="ARBA" id="ARBA00022737"/>
    </source>
</evidence>
<keyword evidence="1" id="KW-0433">Leucine-rich repeat</keyword>
<evidence type="ECO:0000313" key="6">
    <source>
        <dbReference type="WBParaSite" id="PSU_v2.g21582.t1"/>
    </source>
</evidence>
<feature type="signal peptide" evidence="4">
    <location>
        <begin position="1"/>
        <end position="22"/>
    </location>
</feature>
<dbReference type="GO" id="GO:0007155">
    <property type="term" value="P:cell adhesion"/>
    <property type="evidence" value="ECO:0007669"/>
    <property type="project" value="UniProtKB-KW"/>
</dbReference>
<dbReference type="AlphaFoldDB" id="A0A914YQ39"/>
<proteinExistence type="predicted"/>
<evidence type="ECO:0000313" key="5">
    <source>
        <dbReference type="Proteomes" id="UP000887577"/>
    </source>
</evidence>
<dbReference type="InterPro" id="IPR050333">
    <property type="entry name" value="SLRP"/>
</dbReference>
<dbReference type="PANTHER" id="PTHR45712">
    <property type="entry name" value="AGAP008170-PA"/>
    <property type="match status" value="1"/>
</dbReference>
<protein>
    <submittedName>
        <fullName evidence="6">Uncharacterized protein</fullName>
    </submittedName>
</protein>
<keyword evidence="5" id="KW-1185">Reference proteome</keyword>
<dbReference type="GO" id="GO:0005615">
    <property type="term" value="C:extracellular space"/>
    <property type="evidence" value="ECO:0007669"/>
    <property type="project" value="TreeGrafter"/>
</dbReference>
<dbReference type="Pfam" id="PF00560">
    <property type="entry name" value="LRR_1"/>
    <property type="match status" value="1"/>
</dbReference>
<dbReference type="InterPro" id="IPR001611">
    <property type="entry name" value="Leu-rich_rpt"/>
</dbReference>
<name>A0A914YQ39_9BILA</name>
<dbReference type="InterPro" id="IPR032675">
    <property type="entry name" value="LRR_dom_sf"/>
</dbReference>
<dbReference type="Pfam" id="PF12799">
    <property type="entry name" value="LRR_4"/>
    <property type="match status" value="1"/>
</dbReference>
<feature type="compositionally biased region" description="Acidic residues" evidence="3">
    <location>
        <begin position="34"/>
        <end position="45"/>
    </location>
</feature>
<keyword evidence="4" id="KW-0732">Signal</keyword>
<evidence type="ECO:0000256" key="3">
    <source>
        <dbReference type="SAM" id="MobiDB-lite"/>
    </source>
</evidence>
<organism evidence="5 6">
    <name type="scientific">Panagrolaimus superbus</name>
    <dbReference type="NCBI Taxonomy" id="310955"/>
    <lineage>
        <taxon>Eukaryota</taxon>
        <taxon>Metazoa</taxon>
        <taxon>Ecdysozoa</taxon>
        <taxon>Nematoda</taxon>
        <taxon>Chromadorea</taxon>
        <taxon>Rhabditida</taxon>
        <taxon>Tylenchina</taxon>
        <taxon>Panagrolaimomorpha</taxon>
        <taxon>Panagrolaimoidea</taxon>
        <taxon>Panagrolaimidae</taxon>
        <taxon>Panagrolaimus</taxon>
    </lineage>
</organism>
<dbReference type="Proteomes" id="UP000887577">
    <property type="component" value="Unplaced"/>
</dbReference>
<dbReference type="PROSITE" id="PS51450">
    <property type="entry name" value="LRR"/>
    <property type="match status" value="1"/>
</dbReference>
<dbReference type="InterPro" id="IPR003591">
    <property type="entry name" value="Leu-rich_rpt_typical-subtyp"/>
</dbReference>
<feature type="region of interest" description="Disordered" evidence="3">
    <location>
        <begin position="27"/>
        <end position="62"/>
    </location>
</feature>